<dbReference type="PANTHER" id="PTHR42760">
    <property type="entry name" value="SHORT-CHAIN DEHYDROGENASES/REDUCTASES FAMILY MEMBER"/>
    <property type="match status" value="1"/>
</dbReference>
<comment type="similarity">
    <text evidence="1">Belongs to the short-chain dehydrogenases/reductases (SDR) family.</text>
</comment>
<dbReference type="EMBL" id="RZGK01000011">
    <property type="protein sequence ID" value="KAF9695358.1"/>
    <property type="molecule type" value="Genomic_DNA"/>
</dbReference>
<dbReference type="PRINTS" id="PR00080">
    <property type="entry name" value="SDRFAMILY"/>
</dbReference>
<gene>
    <name evidence="4" type="ORF">EKO04_006580</name>
</gene>
<name>A0A8H7J4U5_9PLEO</name>
<dbReference type="InterPro" id="IPR020904">
    <property type="entry name" value="Sc_DH/Rdtase_CS"/>
</dbReference>
<dbReference type="SUPFAM" id="SSF51735">
    <property type="entry name" value="NAD(P)-binding Rossmann-fold domains"/>
    <property type="match status" value="1"/>
</dbReference>
<evidence type="ECO:0008006" key="6">
    <source>
        <dbReference type="Google" id="ProtNLM"/>
    </source>
</evidence>
<dbReference type="CDD" id="cd05233">
    <property type="entry name" value="SDR_c"/>
    <property type="match status" value="1"/>
</dbReference>
<organism evidence="4 5">
    <name type="scientific">Ascochyta lentis</name>
    <dbReference type="NCBI Taxonomy" id="205686"/>
    <lineage>
        <taxon>Eukaryota</taxon>
        <taxon>Fungi</taxon>
        <taxon>Dikarya</taxon>
        <taxon>Ascomycota</taxon>
        <taxon>Pezizomycotina</taxon>
        <taxon>Dothideomycetes</taxon>
        <taxon>Pleosporomycetidae</taxon>
        <taxon>Pleosporales</taxon>
        <taxon>Pleosporineae</taxon>
        <taxon>Didymellaceae</taxon>
        <taxon>Ascochyta</taxon>
    </lineage>
</organism>
<accession>A0A8H7J4U5</accession>
<evidence type="ECO:0000313" key="5">
    <source>
        <dbReference type="Proteomes" id="UP000651452"/>
    </source>
</evidence>
<dbReference type="Pfam" id="PF13561">
    <property type="entry name" value="adh_short_C2"/>
    <property type="match status" value="1"/>
</dbReference>
<keyword evidence="5" id="KW-1185">Reference proteome</keyword>
<feature type="region of interest" description="Disordered" evidence="3">
    <location>
        <begin position="250"/>
        <end position="272"/>
    </location>
</feature>
<sequence>MNISSRLPQPPHPNFFQFQIEQPQANMAFQAPPKNIIVSGGARGIGRAMSRMFLEAGHHVYIFDVDEQELKHTTHVHLKQYYEDKKVDYGICNLRDVEDIRKKVVIAAEQFFGSRIDVLVNNGGIASPQWKDGKTMEDKDTWSEWQAYIETNLSGPFAMSQACIPYMKARAHDRENGAHKEQGAGPCIIHIGSFRAHQSDPNQEGYASSKAGLLGLMHSMAISLGALGIRVNLVAPGRIKVAHECKEGDEAGTNWEDQVGEKDVSDHPTNRAGRPRDVIDACLWLIEAGFVTGQDITVDGGALKKKN</sequence>
<evidence type="ECO:0000256" key="3">
    <source>
        <dbReference type="SAM" id="MobiDB-lite"/>
    </source>
</evidence>
<reference evidence="4" key="1">
    <citation type="submission" date="2018-12" db="EMBL/GenBank/DDBJ databases">
        <authorList>
            <person name="Syme R.A."/>
            <person name="Farfan-Caceres L."/>
            <person name="Lichtenzveig J."/>
        </authorList>
    </citation>
    <scope>NUCLEOTIDE SEQUENCE</scope>
    <source>
        <strain evidence="4">Al4</strain>
    </source>
</reference>
<dbReference type="InterPro" id="IPR036291">
    <property type="entry name" value="NAD(P)-bd_dom_sf"/>
</dbReference>
<dbReference type="GO" id="GO:0016616">
    <property type="term" value="F:oxidoreductase activity, acting on the CH-OH group of donors, NAD or NADP as acceptor"/>
    <property type="evidence" value="ECO:0007669"/>
    <property type="project" value="TreeGrafter"/>
</dbReference>
<protein>
    <recommendedName>
        <fullName evidence="6">Short chain alcohol dehydrogenase</fullName>
    </recommendedName>
</protein>
<evidence type="ECO:0000256" key="1">
    <source>
        <dbReference type="ARBA" id="ARBA00006484"/>
    </source>
</evidence>
<dbReference type="PROSITE" id="PS00061">
    <property type="entry name" value="ADH_SHORT"/>
    <property type="match status" value="1"/>
</dbReference>
<evidence type="ECO:0000256" key="2">
    <source>
        <dbReference type="ARBA" id="ARBA00022857"/>
    </source>
</evidence>
<proteinExistence type="inferred from homology"/>
<dbReference type="AlphaFoldDB" id="A0A8H7J4U5"/>
<feature type="compositionally biased region" description="Basic and acidic residues" evidence="3">
    <location>
        <begin position="259"/>
        <end position="272"/>
    </location>
</feature>
<dbReference type="Proteomes" id="UP000651452">
    <property type="component" value="Unassembled WGS sequence"/>
</dbReference>
<reference evidence="4" key="2">
    <citation type="submission" date="2020-09" db="EMBL/GenBank/DDBJ databases">
        <title>Reference genome assembly for Australian Ascochyta lentis isolate Al4.</title>
        <authorList>
            <person name="Lee R.C."/>
            <person name="Farfan-Caceres L.M."/>
            <person name="Debler J.W."/>
            <person name="Williams A.H."/>
            <person name="Henares B.M."/>
        </authorList>
    </citation>
    <scope>NUCLEOTIDE SEQUENCE</scope>
    <source>
        <strain evidence="4">Al4</strain>
    </source>
</reference>
<evidence type="ECO:0000313" key="4">
    <source>
        <dbReference type="EMBL" id="KAF9695358.1"/>
    </source>
</evidence>
<dbReference type="InterPro" id="IPR002347">
    <property type="entry name" value="SDR_fam"/>
</dbReference>
<dbReference type="Gene3D" id="3.40.50.720">
    <property type="entry name" value="NAD(P)-binding Rossmann-like Domain"/>
    <property type="match status" value="1"/>
</dbReference>
<comment type="caution">
    <text evidence="4">The sequence shown here is derived from an EMBL/GenBank/DDBJ whole genome shotgun (WGS) entry which is preliminary data.</text>
</comment>
<keyword evidence="2" id="KW-0521">NADP</keyword>
<dbReference type="OrthoDB" id="47007at2759"/>
<dbReference type="PRINTS" id="PR00081">
    <property type="entry name" value="GDHRDH"/>
</dbReference>